<dbReference type="AlphaFoldDB" id="A0A2H3B5E3"/>
<keyword evidence="3" id="KW-1185">Reference proteome</keyword>
<feature type="region of interest" description="Disordered" evidence="1">
    <location>
        <begin position="91"/>
        <end position="120"/>
    </location>
</feature>
<feature type="region of interest" description="Disordered" evidence="1">
    <location>
        <begin position="199"/>
        <end position="218"/>
    </location>
</feature>
<sequence length="275" mass="29640">MSRSRAKFCLDSSSPIYHPSISPSDSTHLSRTPNSKPYKGIDLDRSNSKTAILDEVATSASRCRGADVFSTTSRGKHTSSISASDSPFKRYSALGLGAPPMRSRDSTRGDSGASGRWDKDNIILDMPSTYALQQISPAAFEPKRHSRKQPAGLGIGHPPSSSLRTTSPPVSSPPTSLEPSGIGMLTSSLSIASDLCRLTSQPPSKLAPRRPQPQPRSRTRTRLFSLKMPHLTVSKFTKRLLYTIPESSASSLFHGYQHAIAGSEGVVRPFGSTLF</sequence>
<dbReference type="STRING" id="1076256.A0A2H3B5E3"/>
<name>A0A2H3B5E3_9AGAR</name>
<feature type="region of interest" description="Disordered" evidence="1">
    <location>
        <begin position="1"/>
        <end position="45"/>
    </location>
</feature>
<accession>A0A2H3B5E3</accession>
<dbReference type="Proteomes" id="UP000218334">
    <property type="component" value="Unassembled WGS sequence"/>
</dbReference>
<gene>
    <name evidence="2" type="ORF">ARMSODRAFT_1006210</name>
</gene>
<feature type="compositionally biased region" description="Low complexity" evidence="1">
    <location>
        <begin position="158"/>
        <end position="180"/>
    </location>
</feature>
<proteinExistence type="predicted"/>
<feature type="compositionally biased region" description="Low complexity" evidence="1">
    <location>
        <begin position="11"/>
        <end position="26"/>
    </location>
</feature>
<feature type="region of interest" description="Disordered" evidence="1">
    <location>
        <begin position="140"/>
        <end position="182"/>
    </location>
</feature>
<organism evidence="2 3">
    <name type="scientific">Armillaria solidipes</name>
    <dbReference type="NCBI Taxonomy" id="1076256"/>
    <lineage>
        <taxon>Eukaryota</taxon>
        <taxon>Fungi</taxon>
        <taxon>Dikarya</taxon>
        <taxon>Basidiomycota</taxon>
        <taxon>Agaricomycotina</taxon>
        <taxon>Agaricomycetes</taxon>
        <taxon>Agaricomycetidae</taxon>
        <taxon>Agaricales</taxon>
        <taxon>Marasmiineae</taxon>
        <taxon>Physalacriaceae</taxon>
        <taxon>Armillaria</taxon>
    </lineage>
</organism>
<evidence type="ECO:0000256" key="1">
    <source>
        <dbReference type="SAM" id="MobiDB-lite"/>
    </source>
</evidence>
<protein>
    <submittedName>
        <fullName evidence="2">Uncharacterized protein</fullName>
    </submittedName>
</protein>
<evidence type="ECO:0000313" key="3">
    <source>
        <dbReference type="Proteomes" id="UP000218334"/>
    </source>
</evidence>
<evidence type="ECO:0000313" key="2">
    <source>
        <dbReference type="EMBL" id="PBK66071.1"/>
    </source>
</evidence>
<dbReference type="EMBL" id="KZ293442">
    <property type="protein sequence ID" value="PBK66071.1"/>
    <property type="molecule type" value="Genomic_DNA"/>
</dbReference>
<reference evidence="3" key="1">
    <citation type="journal article" date="2017" name="Nat. Ecol. Evol.">
        <title>Genome expansion and lineage-specific genetic innovations in the forest pathogenic fungi Armillaria.</title>
        <authorList>
            <person name="Sipos G."/>
            <person name="Prasanna A.N."/>
            <person name="Walter M.C."/>
            <person name="O'Connor E."/>
            <person name="Balint B."/>
            <person name="Krizsan K."/>
            <person name="Kiss B."/>
            <person name="Hess J."/>
            <person name="Varga T."/>
            <person name="Slot J."/>
            <person name="Riley R."/>
            <person name="Boka B."/>
            <person name="Rigling D."/>
            <person name="Barry K."/>
            <person name="Lee J."/>
            <person name="Mihaltcheva S."/>
            <person name="LaButti K."/>
            <person name="Lipzen A."/>
            <person name="Waldron R."/>
            <person name="Moloney N.M."/>
            <person name="Sperisen C."/>
            <person name="Kredics L."/>
            <person name="Vagvoelgyi C."/>
            <person name="Patrignani A."/>
            <person name="Fitzpatrick D."/>
            <person name="Nagy I."/>
            <person name="Doyle S."/>
            <person name="Anderson J.B."/>
            <person name="Grigoriev I.V."/>
            <person name="Gueldener U."/>
            <person name="Muensterkoetter M."/>
            <person name="Nagy L.G."/>
        </authorList>
    </citation>
    <scope>NUCLEOTIDE SEQUENCE [LARGE SCALE GENOMIC DNA]</scope>
    <source>
        <strain evidence="3">28-4</strain>
    </source>
</reference>